<dbReference type="GO" id="GO:0046872">
    <property type="term" value="F:metal ion binding"/>
    <property type="evidence" value="ECO:0007669"/>
    <property type="project" value="UniProtKB-KW"/>
</dbReference>
<keyword evidence="3" id="KW-0479">Metal-binding</keyword>
<keyword evidence="4" id="KW-0408">Iron</keyword>
<accession>A0AAN1WIY2</accession>
<dbReference type="SUPFAM" id="SSF102114">
    <property type="entry name" value="Radical SAM enzymes"/>
    <property type="match status" value="1"/>
</dbReference>
<dbReference type="GO" id="GO:0051536">
    <property type="term" value="F:iron-sulfur cluster binding"/>
    <property type="evidence" value="ECO:0007669"/>
    <property type="project" value="UniProtKB-KW"/>
</dbReference>
<evidence type="ECO:0000256" key="3">
    <source>
        <dbReference type="ARBA" id="ARBA00022723"/>
    </source>
</evidence>
<sequence length="357" mass="41219">MSKKKRICTKPFEWMELFNEPEGALYACCPGWLPTPIGNINNADAKTIWQGQMASEIRQSVIDGSFKYCSKDFCPYVSDPFAPESPIKDVDEIEYQEYQLAVSQPELYLPSPKTINCAYDRSCNLQCPSCRTEIMQASKAEREEYNALIHDVLDVFADDLGTLYVTGSGDPFASRHYWELLTSDIAERYPKLKYRLHSNAIMFTPARWEKLAQLDGKVSLIEISIDGGRRDSYEINRYPAKWDELMMRMDFIASVRAQHPEMQLKINYVVQANNWRDMKPLVGLAKKWGADIVKFSKINNWGTYTPSEYRKICMHDPLHPDFEAFREYITDTLFDDSMIMMDDFIPEASQLIASDCI</sequence>
<dbReference type="CDD" id="cd21109">
    <property type="entry name" value="SPASM"/>
    <property type="match status" value="1"/>
</dbReference>
<evidence type="ECO:0000313" key="7">
    <source>
        <dbReference type="EMBL" id="BCD98456.1"/>
    </source>
</evidence>
<proteinExistence type="predicted"/>
<dbReference type="GO" id="GO:0003824">
    <property type="term" value="F:catalytic activity"/>
    <property type="evidence" value="ECO:0007669"/>
    <property type="project" value="InterPro"/>
</dbReference>
<feature type="domain" description="4Fe4S-binding SPASM" evidence="6">
    <location>
        <begin position="13"/>
        <end position="70"/>
    </location>
</feature>
<evidence type="ECO:0000256" key="1">
    <source>
        <dbReference type="ARBA" id="ARBA00001966"/>
    </source>
</evidence>
<dbReference type="AlphaFoldDB" id="A0AAN1WIY2"/>
<dbReference type="KEGG" id="marq:MARGE09_P2657"/>
<dbReference type="CDD" id="cd01335">
    <property type="entry name" value="Radical_SAM"/>
    <property type="match status" value="1"/>
</dbReference>
<keyword evidence="8" id="KW-1185">Reference proteome</keyword>
<organism evidence="7 8">
    <name type="scientific">Marinagarivorans cellulosilyticus</name>
    <dbReference type="NCBI Taxonomy" id="2721545"/>
    <lineage>
        <taxon>Bacteria</taxon>
        <taxon>Pseudomonadati</taxon>
        <taxon>Pseudomonadota</taxon>
        <taxon>Gammaproteobacteria</taxon>
        <taxon>Cellvibrionales</taxon>
        <taxon>Cellvibrionaceae</taxon>
        <taxon>Marinagarivorans</taxon>
    </lineage>
</organism>
<protein>
    <recommendedName>
        <fullName evidence="6">4Fe4S-binding SPASM domain-containing protein</fullName>
    </recommendedName>
</protein>
<dbReference type="EMBL" id="AP023086">
    <property type="protein sequence ID" value="BCD98456.1"/>
    <property type="molecule type" value="Genomic_DNA"/>
</dbReference>
<dbReference type="Gene3D" id="3.20.20.70">
    <property type="entry name" value="Aldolase class I"/>
    <property type="match status" value="2"/>
</dbReference>
<name>A0AAN1WIY2_9GAMM</name>
<dbReference type="InterPro" id="IPR007197">
    <property type="entry name" value="rSAM"/>
</dbReference>
<dbReference type="Pfam" id="PF13186">
    <property type="entry name" value="SPASM"/>
    <property type="match status" value="1"/>
</dbReference>
<gene>
    <name evidence="7" type="ORF">MARGE09_P2657</name>
</gene>
<comment type="cofactor">
    <cofactor evidence="1">
        <name>[4Fe-4S] cluster</name>
        <dbReference type="ChEBI" id="CHEBI:49883"/>
    </cofactor>
</comment>
<dbReference type="InterPro" id="IPR013785">
    <property type="entry name" value="Aldolase_TIM"/>
</dbReference>
<dbReference type="PANTHER" id="PTHR11228">
    <property type="entry name" value="RADICAL SAM DOMAIN PROTEIN"/>
    <property type="match status" value="1"/>
</dbReference>
<evidence type="ECO:0000256" key="4">
    <source>
        <dbReference type="ARBA" id="ARBA00023004"/>
    </source>
</evidence>
<dbReference type="InterPro" id="IPR050377">
    <property type="entry name" value="Radical_SAM_PqqE_MftC-like"/>
</dbReference>
<dbReference type="RefSeq" id="WP_236982805.1">
    <property type="nucleotide sequence ID" value="NZ_AP023086.1"/>
</dbReference>
<evidence type="ECO:0000256" key="2">
    <source>
        <dbReference type="ARBA" id="ARBA00022691"/>
    </source>
</evidence>
<keyword evidence="5" id="KW-0411">Iron-sulfur</keyword>
<dbReference type="InterPro" id="IPR023885">
    <property type="entry name" value="4Fe4S-binding_SPASM_dom"/>
</dbReference>
<reference evidence="7 8" key="1">
    <citation type="journal article" date="2022" name="IScience">
        <title>An ultrasensitive nanofiber-based assay for enzymatic hydrolysis and deep-sea microbial degradation of cellulose.</title>
        <authorList>
            <person name="Tsudome M."/>
            <person name="Tachioka M."/>
            <person name="Miyazaki M."/>
            <person name="Uchimura K."/>
            <person name="Tsuda M."/>
            <person name="Takaki Y."/>
            <person name="Deguchi S."/>
        </authorList>
    </citation>
    <scope>NUCLEOTIDE SEQUENCE [LARGE SCALE GENOMIC DNA]</scope>
    <source>
        <strain evidence="7 8">GE09</strain>
    </source>
</reference>
<keyword evidence="2" id="KW-0949">S-adenosyl-L-methionine</keyword>
<evidence type="ECO:0000313" key="8">
    <source>
        <dbReference type="Proteomes" id="UP001320119"/>
    </source>
</evidence>
<dbReference type="PANTHER" id="PTHR11228:SF7">
    <property type="entry name" value="PQQA PEPTIDE CYCLASE"/>
    <property type="match status" value="1"/>
</dbReference>
<dbReference type="InterPro" id="IPR058240">
    <property type="entry name" value="rSAM_sf"/>
</dbReference>
<evidence type="ECO:0000256" key="5">
    <source>
        <dbReference type="ARBA" id="ARBA00023014"/>
    </source>
</evidence>
<evidence type="ECO:0000259" key="6">
    <source>
        <dbReference type="Pfam" id="PF13186"/>
    </source>
</evidence>
<dbReference type="SFLD" id="SFLDS00029">
    <property type="entry name" value="Radical_SAM"/>
    <property type="match status" value="1"/>
</dbReference>
<dbReference type="Proteomes" id="UP001320119">
    <property type="component" value="Chromosome"/>
</dbReference>